<keyword evidence="1" id="KW-0548">Nucleotidyltransferase</keyword>
<dbReference type="InterPro" id="IPR050238">
    <property type="entry name" value="DNA_Rep/Repair_Clamp_Loader"/>
</dbReference>
<comment type="caution">
    <text evidence="1">The sequence shown here is derived from an EMBL/GenBank/DDBJ whole genome shotgun (WGS) entry which is preliminary data.</text>
</comment>
<dbReference type="Gene3D" id="3.40.50.300">
    <property type="entry name" value="P-loop containing nucleotide triphosphate hydrolases"/>
    <property type="match status" value="1"/>
</dbReference>
<dbReference type="InterPro" id="IPR027417">
    <property type="entry name" value="P-loop_NTPase"/>
</dbReference>
<dbReference type="PANTHER" id="PTHR11669">
    <property type="entry name" value="REPLICATION FACTOR C / DNA POLYMERASE III GAMMA-TAU SUBUNIT"/>
    <property type="match status" value="1"/>
</dbReference>
<dbReference type="EC" id="2.7.7.7" evidence="1"/>
<reference evidence="1" key="1">
    <citation type="journal article" date="2020" name="mSystems">
        <title>Genome- and Community-Level Interaction Insights into Carbon Utilization and Element Cycling Functions of Hydrothermarchaeota in Hydrothermal Sediment.</title>
        <authorList>
            <person name="Zhou Z."/>
            <person name="Liu Y."/>
            <person name="Xu W."/>
            <person name="Pan J."/>
            <person name="Luo Z.H."/>
            <person name="Li M."/>
        </authorList>
    </citation>
    <scope>NUCLEOTIDE SEQUENCE [LARGE SCALE GENOMIC DNA]</scope>
    <source>
        <strain evidence="1">SpSt-767</strain>
    </source>
</reference>
<sequence length="362" mass="39811">MTREAASQTPAPRFFRDILGQERVLTYLKSALSRGRLAHAYLFLGPEGVGKESVARALAGALNCVAPLKDGDACGVCPSCKRLAAGTHPDYLVIRPTSKERPPKIVIEQIREFRRVTAYPPVAGGWRVTLIKPGEDMRDDTANALLKTLEEPPARHLLILTAGVEANLFPTVVSRCQKLAFTPLPYPVITRELIRRDLTPSQAALVAALSGGSLGRALSLEPEELLRQRQQVLDALQALSQGNLTTALDWAETLAKKEKEKEKEFEKAARKEGQEAKKAEGTDTVILLIQLWYRDLLVLSAGAPARLVAHQDRLADLQSEAANHHQDVWLAKLAALNAAQRQLRANLNPELTLDLLGFRLQE</sequence>
<accession>A0A7V6DQ53</accession>
<dbReference type="PANTHER" id="PTHR11669:SF8">
    <property type="entry name" value="DNA POLYMERASE III SUBUNIT DELTA"/>
    <property type="match status" value="1"/>
</dbReference>
<dbReference type="NCBIfam" id="TIGR00678">
    <property type="entry name" value="holB"/>
    <property type="match status" value="1"/>
</dbReference>
<proteinExistence type="predicted"/>
<organism evidence="1">
    <name type="scientific">Desulfobacca acetoxidans</name>
    <dbReference type="NCBI Taxonomy" id="60893"/>
    <lineage>
        <taxon>Bacteria</taxon>
        <taxon>Pseudomonadati</taxon>
        <taxon>Thermodesulfobacteriota</taxon>
        <taxon>Desulfobaccia</taxon>
        <taxon>Desulfobaccales</taxon>
        <taxon>Desulfobaccaceae</taxon>
        <taxon>Desulfobacca</taxon>
    </lineage>
</organism>
<gene>
    <name evidence="1" type="primary">holB</name>
    <name evidence="1" type="ORF">ENV52_09205</name>
</gene>
<dbReference type="EMBL" id="DTGR01000147">
    <property type="protein sequence ID" value="HHS29861.1"/>
    <property type="molecule type" value="Genomic_DNA"/>
</dbReference>
<evidence type="ECO:0000313" key="1">
    <source>
        <dbReference type="EMBL" id="HHS29861.1"/>
    </source>
</evidence>
<keyword evidence="1" id="KW-0808">Transferase</keyword>
<dbReference type="SUPFAM" id="SSF52540">
    <property type="entry name" value="P-loop containing nucleoside triphosphate hydrolases"/>
    <property type="match status" value="1"/>
</dbReference>
<dbReference type="GO" id="GO:0008408">
    <property type="term" value="F:3'-5' exonuclease activity"/>
    <property type="evidence" value="ECO:0007669"/>
    <property type="project" value="InterPro"/>
</dbReference>
<dbReference type="GO" id="GO:0003887">
    <property type="term" value="F:DNA-directed DNA polymerase activity"/>
    <property type="evidence" value="ECO:0007669"/>
    <property type="project" value="UniProtKB-EC"/>
</dbReference>
<dbReference type="GO" id="GO:0006261">
    <property type="term" value="P:DNA-templated DNA replication"/>
    <property type="evidence" value="ECO:0007669"/>
    <property type="project" value="TreeGrafter"/>
</dbReference>
<protein>
    <submittedName>
        <fullName evidence="1">DNA polymerase III subunit delta</fullName>
        <ecNumber evidence="1">2.7.7.7</ecNumber>
    </submittedName>
</protein>
<dbReference type="InterPro" id="IPR004622">
    <property type="entry name" value="DNA_pol_HolB"/>
</dbReference>
<name>A0A7V6DQ53_9BACT</name>
<dbReference type="AlphaFoldDB" id="A0A7V6DQ53"/>
<dbReference type="Pfam" id="PF13177">
    <property type="entry name" value="DNA_pol3_delta2"/>
    <property type="match status" value="1"/>
</dbReference>